<evidence type="ECO:0000256" key="1">
    <source>
        <dbReference type="ARBA" id="ARBA00004442"/>
    </source>
</evidence>
<sequence>MLSISRSCRLFLFMVMIIMSLDPVSLVSGEDGGGILIKLDEALIRAEAHHEQIQIDRERREQVLLLRKRAFASFLPVLTFNTTLTHYDTEIVFGDRTIQQQDALSGDVRATVPLYSAPLFPALSGARATAKAADLTFEWQKVSFLFEVSRTYFATLSAQNLVQTAERALLTAQEHHSATQTRLSAGEVLSLDVTRARMEVMTLERDLIKVRSACDGAFEYLSFLIQQDLPFRIESPVMAELEHSEGSQFVDRAHRDRPDLIAQEYTIEAGEYACREALVDYLPELNLTGTYRGTENTGFSGDNFSWNVLLSFDWMLYSGGKRGITRHERASQLQALRLQKRLLERRIKLEVQQAERDLKTARATLDTAEGKLALARENQELVLERFRAGLATSLEIIDADEQLRQAEYAVVAEQFHLELMRLEMFRVLGFKPLGKEIMQP</sequence>
<name>A0ABV6Z1K8_UNCC1</name>
<dbReference type="SUPFAM" id="SSF56954">
    <property type="entry name" value="Outer membrane efflux proteins (OEP)"/>
    <property type="match status" value="1"/>
</dbReference>
<accession>A0ABV6Z1K8</accession>
<evidence type="ECO:0000256" key="4">
    <source>
        <dbReference type="ARBA" id="ARBA00022452"/>
    </source>
</evidence>
<evidence type="ECO:0000313" key="9">
    <source>
        <dbReference type="EMBL" id="MFC1852338.1"/>
    </source>
</evidence>
<gene>
    <name evidence="9" type="ORF">ACFL27_19240</name>
</gene>
<dbReference type="InterPro" id="IPR051906">
    <property type="entry name" value="TolC-like"/>
</dbReference>
<keyword evidence="3" id="KW-0813">Transport</keyword>
<evidence type="ECO:0000256" key="3">
    <source>
        <dbReference type="ARBA" id="ARBA00022448"/>
    </source>
</evidence>
<dbReference type="EMBL" id="JBHPBY010000299">
    <property type="protein sequence ID" value="MFC1852338.1"/>
    <property type="molecule type" value="Genomic_DNA"/>
</dbReference>
<proteinExistence type="inferred from homology"/>
<keyword evidence="6" id="KW-0472">Membrane</keyword>
<keyword evidence="7" id="KW-0998">Cell outer membrane</keyword>
<evidence type="ECO:0000256" key="5">
    <source>
        <dbReference type="ARBA" id="ARBA00022692"/>
    </source>
</evidence>
<evidence type="ECO:0000256" key="6">
    <source>
        <dbReference type="ARBA" id="ARBA00023136"/>
    </source>
</evidence>
<dbReference type="PANTHER" id="PTHR30026">
    <property type="entry name" value="OUTER MEMBRANE PROTEIN TOLC"/>
    <property type="match status" value="1"/>
</dbReference>
<keyword evidence="4" id="KW-1134">Transmembrane beta strand</keyword>
<dbReference type="Proteomes" id="UP001594351">
    <property type="component" value="Unassembled WGS sequence"/>
</dbReference>
<dbReference type="InterPro" id="IPR003423">
    <property type="entry name" value="OMP_efflux"/>
</dbReference>
<evidence type="ECO:0000313" key="10">
    <source>
        <dbReference type="Proteomes" id="UP001594351"/>
    </source>
</evidence>
<keyword evidence="10" id="KW-1185">Reference proteome</keyword>
<organism evidence="9 10">
    <name type="scientific">candidate division CSSED10-310 bacterium</name>
    <dbReference type="NCBI Taxonomy" id="2855610"/>
    <lineage>
        <taxon>Bacteria</taxon>
        <taxon>Bacteria division CSSED10-310</taxon>
    </lineage>
</organism>
<keyword evidence="5" id="KW-0812">Transmembrane</keyword>
<protein>
    <submittedName>
        <fullName evidence="9">TolC family protein</fullName>
    </submittedName>
</protein>
<dbReference type="Gene3D" id="1.20.1600.10">
    <property type="entry name" value="Outer membrane efflux proteins (OEP)"/>
    <property type="match status" value="1"/>
</dbReference>
<keyword evidence="8" id="KW-0175">Coiled coil</keyword>
<dbReference type="Pfam" id="PF02321">
    <property type="entry name" value="OEP"/>
    <property type="match status" value="2"/>
</dbReference>
<comment type="subcellular location">
    <subcellularLocation>
        <location evidence="1">Cell outer membrane</location>
    </subcellularLocation>
</comment>
<feature type="coiled-coil region" evidence="8">
    <location>
        <begin position="333"/>
        <end position="378"/>
    </location>
</feature>
<evidence type="ECO:0000256" key="2">
    <source>
        <dbReference type="ARBA" id="ARBA00007613"/>
    </source>
</evidence>
<dbReference type="PANTHER" id="PTHR30026:SF20">
    <property type="entry name" value="OUTER MEMBRANE PROTEIN TOLC"/>
    <property type="match status" value="1"/>
</dbReference>
<comment type="caution">
    <text evidence="9">The sequence shown here is derived from an EMBL/GenBank/DDBJ whole genome shotgun (WGS) entry which is preliminary data.</text>
</comment>
<evidence type="ECO:0000256" key="7">
    <source>
        <dbReference type="ARBA" id="ARBA00023237"/>
    </source>
</evidence>
<reference evidence="9 10" key="1">
    <citation type="submission" date="2024-09" db="EMBL/GenBank/DDBJ databases">
        <title>Laminarin stimulates single cell rates of sulfate reduction while oxygen inhibits transcriptomic activity in coastal marine sediment.</title>
        <authorList>
            <person name="Lindsay M."/>
            <person name="Orcutt B."/>
            <person name="Emerson D."/>
            <person name="Stepanauskas R."/>
            <person name="D'Angelo T."/>
        </authorList>
    </citation>
    <scope>NUCLEOTIDE SEQUENCE [LARGE SCALE GENOMIC DNA]</scope>
    <source>
        <strain evidence="9">SAG AM-311-K15</strain>
    </source>
</reference>
<evidence type="ECO:0000256" key="8">
    <source>
        <dbReference type="SAM" id="Coils"/>
    </source>
</evidence>
<comment type="similarity">
    <text evidence="2">Belongs to the outer membrane factor (OMF) (TC 1.B.17) family.</text>
</comment>